<protein>
    <submittedName>
        <fullName evidence="1">Uncharacterized protein</fullName>
    </submittedName>
</protein>
<comment type="caution">
    <text evidence="1">The sequence shown here is derived from an EMBL/GenBank/DDBJ whole genome shotgun (WGS) entry which is preliminary data.</text>
</comment>
<accession>A0ABQ9ITE6</accession>
<name>A0ABQ9ITE6_9CUCU</name>
<reference evidence="1" key="1">
    <citation type="journal article" date="2023" name="Insect Mol. Biol.">
        <title>Genome sequencing provides insights into the evolution of gene families encoding plant cell wall-degrading enzymes in longhorned beetles.</title>
        <authorList>
            <person name="Shin N.R."/>
            <person name="Okamura Y."/>
            <person name="Kirsch R."/>
            <person name="Pauchet Y."/>
        </authorList>
    </citation>
    <scope>NUCLEOTIDE SEQUENCE</scope>
    <source>
        <strain evidence="1">MMC_N1</strain>
    </source>
</reference>
<evidence type="ECO:0000313" key="1">
    <source>
        <dbReference type="EMBL" id="KAJ8964352.1"/>
    </source>
</evidence>
<proteinExistence type="predicted"/>
<organism evidence="1 2">
    <name type="scientific">Molorchus minor</name>
    <dbReference type="NCBI Taxonomy" id="1323400"/>
    <lineage>
        <taxon>Eukaryota</taxon>
        <taxon>Metazoa</taxon>
        <taxon>Ecdysozoa</taxon>
        <taxon>Arthropoda</taxon>
        <taxon>Hexapoda</taxon>
        <taxon>Insecta</taxon>
        <taxon>Pterygota</taxon>
        <taxon>Neoptera</taxon>
        <taxon>Endopterygota</taxon>
        <taxon>Coleoptera</taxon>
        <taxon>Polyphaga</taxon>
        <taxon>Cucujiformia</taxon>
        <taxon>Chrysomeloidea</taxon>
        <taxon>Cerambycidae</taxon>
        <taxon>Lamiinae</taxon>
        <taxon>Monochamini</taxon>
        <taxon>Molorchus</taxon>
    </lineage>
</organism>
<keyword evidence="2" id="KW-1185">Reference proteome</keyword>
<dbReference type="Proteomes" id="UP001162164">
    <property type="component" value="Unassembled WGS sequence"/>
</dbReference>
<sequence length="63" mass="7268">MLKATINLHDNITEKSKILSKDEIDVFLNDAPDDIYLMMKETILDTLDLCQAVKTTRRDILKC</sequence>
<gene>
    <name evidence="1" type="ORF">NQ317_006091</name>
</gene>
<dbReference type="EMBL" id="JAPWTJ010002811">
    <property type="protein sequence ID" value="KAJ8964352.1"/>
    <property type="molecule type" value="Genomic_DNA"/>
</dbReference>
<evidence type="ECO:0000313" key="2">
    <source>
        <dbReference type="Proteomes" id="UP001162164"/>
    </source>
</evidence>